<dbReference type="EMBL" id="FOAF01000001">
    <property type="protein sequence ID" value="SEK89555.1"/>
    <property type="molecule type" value="Genomic_DNA"/>
</dbReference>
<keyword evidence="2 5" id="KW-0238">DNA-binding</keyword>
<dbReference type="InterPro" id="IPR018060">
    <property type="entry name" value="HTH_AraC"/>
</dbReference>
<accession>A0A1H7KU15</accession>
<sequence length="262" mass="30022">MWNLIDATKIIANNDLELFVKEIFVLEDGDDPKSSQLTFYADGYPGIVYLQSEKGFLLPRKKELTAFFLYGQMIAPYELSIRVPYLMIVFQLYPFAAKLLFDVDTQKLNDDCADLSSVKGIAIENPLETLATPLSISQKTEIIAKFLSELAREKGMQEYRKIQGAIQIIEDHKGLIAVNELAKRLNTTERTLRRKFNHYVGIPPKKFAKIIQFQTSLDQISTGDFLKLTDVVYENGYADQSHFIRNIKKFTGKNPLQLKRLQ</sequence>
<gene>
    <name evidence="5" type="ORF">SAMN05661044_01445</name>
</gene>
<feature type="domain" description="HTH araC/xylS-type" evidence="4">
    <location>
        <begin position="163"/>
        <end position="261"/>
    </location>
</feature>
<dbReference type="Pfam" id="PF20240">
    <property type="entry name" value="DUF6597"/>
    <property type="match status" value="1"/>
</dbReference>
<keyword evidence="6" id="KW-1185">Reference proteome</keyword>
<dbReference type="PANTHER" id="PTHR46796">
    <property type="entry name" value="HTH-TYPE TRANSCRIPTIONAL ACTIVATOR RHAS-RELATED"/>
    <property type="match status" value="1"/>
</dbReference>
<dbReference type="GO" id="GO:0043565">
    <property type="term" value="F:sequence-specific DNA binding"/>
    <property type="evidence" value="ECO:0007669"/>
    <property type="project" value="InterPro"/>
</dbReference>
<dbReference type="GO" id="GO:0003700">
    <property type="term" value="F:DNA-binding transcription factor activity"/>
    <property type="evidence" value="ECO:0007669"/>
    <property type="project" value="InterPro"/>
</dbReference>
<keyword evidence="1" id="KW-0805">Transcription regulation</keyword>
<proteinExistence type="predicted"/>
<organism evidence="5 6">
    <name type="scientific">Olivibacter domesticus</name>
    <name type="common">Pseudosphingobacterium domesticum</name>
    <dbReference type="NCBI Taxonomy" id="407022"/>
    <lineage>
        <taxon>Bacteria</taxon>
        <taxon>Pseudomonadati</taxon>
        <taxon>Bacteroidota</taxon>
        <taxon>Sphingobacteriia</taxon>
        <taxon>Sphingobacteriales</taxon>
        <taxon>Sphingobacteriaceae</taxon>
        <taxon>Olivibacter</taxon>
    </lineage>
</organism>
<evidence type="ECO:0000313" key="5">
    <source>
        <dbReference type="EMBL" id="SEK89555.1"/>
    </source>
</evidence>
<dbReference type="PROSITE" id="PS01124">
    <property type="entry name" value="HTH_ARAC_FAMILY_2"/>
    <property type="match status" value="1"/>
</dbReference>
<dbReference type="Proteomes" id="UP000199421">
    <property type="component" value="Unassembled WGS sequence"/>
</dbReference>
<keyword evidence="3" id="KW-0804">Transcription</keyword>
<evidence type="ECO:0000259" key="4">
    <source>
        <dbReference type="PROSITE" id="PS01124"/>
    </source>
</evidence>
<dbReference type="SMART" id="SM00342">
    <property type="entry name" value="HTH_ARAC"/>
    <property type="match status" value="1"/>
</dbReference>
<reference evidence="6" key="1">
    <citation type="submission" date="2016-10" db="EMBL/GenBank/DDBJ databases">
        <authorList>
            <person name="Varghese N."/>
            <person name="Submissions S."/>
        </authorList>
    </citation>
    <scope>NUCLEOTIDE SEQUENCE [LARGE SCALE GENOMIC DNA]</scope>
    <source>
        <strain evidence="6">DSM 18733</strain>
    </source>
</reference>
<dbReference type="InterPro" id="IPR046532">
    <property type="entry name" value="DUF6597"/>
</dbReference>
<dbReference type="Gene3D" id="1.10.10.60">
    <property type="entry name" value="Homeodomain-like"/>
    <property type="match status" value="1"/>
</dbReference>
<dbReference type="AlphaFoldDB" id="A0A1H7KU15"/>
<dbReference type="STRING" id="407022.SAMN05661044_01445"/>
<dbReference type="InterPro" id="IPR050204">
    <property type="entry name" value="AraC_XylS_family_regulators"/>
</dbReference>
<evidence type="ECO:0000256" key="1">
    <source>
        <dbReference type="ARBA" id="ARBA00023015"/>
    </source>
</evidence>
<evidence type="ECO:0000313" key="6">
    <source>
        <dbReference type="Proteomes" id="UP000199421"/>
    </source>
</evidence>
<dbReference type="Pfam" id="PF12833">
    <property type="entry name" value="HTH_18"/>
    <property type="match status" value="1"/>
</dbReference>
<protein>
    <submittedName>
        <fullName evidence="5">AraC-type DNA-binding protein</fullName>
    </submittedName>
</protein>
<name>A0A1H7KU15_OLID1</name>
<evidence type="ECO:0000256" key="2">
    <source>
        <dbReference type="ARBA" id="ARBA00023125"/>
    </source>
</evidence>
<evidence type="ECO:0000256" key="3">
    <source>
        <dbReference type="ARBA" id="ARBA00023163"/>
    </source>
</evidence>